<dbReference type="Gene3D" id="2.160.20.60">
    <property type="entry name" value="Glutamate synthase, alpha subunit, C-terminal domain"/>
    <property type="match status" value="1"/>
</dbReference>
<evidence type="ECO:0000256" key="2">
    <source>
        <dbReference type="ARBA" id="ARBA00023002"/>
    </source>
</evidence>
<dbReference type="InterPro" id="IPR012061">
    <property type="entry name" value="Glu_synth_lsu_3"/>
</dbReference>
<reference evidence="4 5" key="1">
    <citation type="submission" date="2023-12" db="EMBL/GenBank/DDBJ databases">
        <title>Phenotypic and Genomic Characterization of Methanothermobacter wolfeii Strain BSEL, a CO2-Capturing Archaeon with Minimal Nutrient Requirements.</title>
        <authorList>
            <person name="Ale Enriquez F."/>
            <person name="Ahring B.K."/>
        </authorList>
    </citation>
    <scope>NUCLEOTIDE SEQUENCE [LARGE SCALE GENOMIC DNA]</scope>
    <source>
        <strain evidence="4 5">BSEL-1</strain>
    </source>
</reference>
<accession>A0ABU8TWZ6</accession>
<evidence type="ECO:0000256" key="1">
    <source>
        <dbReference type="ARBA" id="ARBA00022994"/>
    </source>
</evidence>
<dbReference type="PIRSF" id="PIRSF006519">
    <property type="entry name" value="GOGAT_dom3"/>
    <property type="match status" value="1"/>
</dbReference>
<evidence type="ECO:0000313" key="5">
    <source>
        <dbReference type="Proteomes" id="UP001369247"/>
    </source>
</evidence>
<feature type="domain" description="Glutamate synthase alpha subunit C-terminal" evidence="3">
    <location>
        <begin position="15"/>
        <end position="186"/>
    </location>
</feature>
<protein>
    <submittedName>
        <fullName evidence="4">GXGXG domain-containing protein</fullName>
    </submittedName>
</protein>
<sequence>MTVQELKIAGDDLSTRDINRKIKEALNENIRRFSIESNAELDSIVVGIREEAEFILNGRFGDFVGALNHGPRIEIHGKTGRYVGNNMTSGEIVVHGNADDGVGFGTYNGTIVVHGDAGDGIGQLNKGGVIIIEGDIGDLAGLYMLSGDLIITGDAGKDLGDWIIGGNIYVAGDFETGTNAKVVEPEKEDVDKLSALFNQYSVDASPEEFKKIQRKEIRPFYG</sequence>
<organism evidence="4 5">
    <name type="scientific">Methanothermobacter wolfeii</name>
    <name type="common">Methanobacterium wolfei</name>
    <dbReference type="NCBI Taxonomy" id="145261"/>
    <lineage>
        <taxon>Archaea</taxon>
        <taxon>Methanobacteriati</taxon>
        <taxon>Methanobacteriota</taxon>
        <taxon>Methanomada group</taxon>
        <taxon>Methanobacteria</taxon>
        <taxon>Methanobacteriales</taxon>
        <taxon>Methanobacteriaceae</taxon>
        <taxon>Methanothermobacter</taxon>
    </lineage>
</organism>
<keyword evidence="5" id="KW-1185">Reference proteome</keyword>
<dbReference type="InterPro" id="IPR002489">
    <property type="entry name" value="Glu_synth_asu_C"/>
</dbReference>
<dbReference type="InterPro" id="IPR036485">
    <property type="entry name" value="Glu_synth_asu_C_sf"/>
</dbReference>
<comment type="caution">
    <text evidence="4">The sequence shown here is derived from an EMBL/GenBank/DDBJ whole genome shotgun (WGS) entry which is preliminary data.</text>
</comment>
<dbReference type="PANTHER" id="PTHR39673">
    <property type="entry name" value="TUNGSTEN FORMYLMETHANOFURAN DEHYDROGENASE, SUBUNIT C (FWDC)"/>
    <property type="match status" value="1"/>
</dbReference>
<dbReference type="PANTHER" id="PTHR39673:SF5">
    <property type="entry name" value="TUNGSTEN-CONTAINING FORMYLMETHANOFURAN DEHYDROGENASE 2 SUBUNIT C"/>
    <property type="match status" value="1"/>
</dbReference>
<evidence type="ECO:0000313" key="4">
    <source>
        <dbReference type="EMBL" id="MEJ8543573.1"/>
    </source>
</evidence>
<name>A0ABU8TWZ6_METWO</name>
<gene>
    <name evidence="4" type="ORF">U2150_08730</name>
</gene>
<dbReference type="SUPFAM" id="SSF69336">
    <property type="entry name" value="Alpha subunit of glutamate synthase, C-terminal domain"/>
    <property type="match status" value="1"/>
</dbReference>
<dbReference type="RefSeq" id="WP_074358617.1">
    <property type="nucleotide sequence ID" value="NZ_JASEII010000005.1"/>
</dbReference>
<dbReference type="Pfam" id="PF01493">
    <property type="entry name" value="GXGXG"/>
    <property type="match status" value="1"/>
</dbReference>
<keyword evidence="2" id="KW-0560">Oxidoreductase</keyword>
<evidence type="ECO:0000259" key="3">
    <source>
        <dbReference type="Pfam" id="PF01493"/>
    </source>
</evidence>
<dbReference type="Proteomes" id="UP001369247">
    <property type="component" value="Unassembled WGS sequence"/>
</dbReference>
<dbReference type="CDD" id="cd00504">
    <property type="entry name" value="GXGXG"/>
    <property type="match status" value="1"/>
</dbReference>
<proteinExistence type="predicted"/>
<dbReference type="EMBL" id="JAXUHJ010000014">
    <property type="protein sequence ID" value="MEJ8543573.1"/>
    <property type="molecule type" value="Genomic_DNA"/>
</dbReference>
<keyword evidence="1" id="KW-0484">Methanogenesis</keyword>